<keyword evidence="4 5" id="KW-0472">Membrane</keyword>
<organism evidence="6 7">
    <name type="scientific">Meganyctiphanes norvegica</name>
    <name type="common">Northern krill</name>
    <name type="synonym">Thysanopoda norvegica</name>
    <dbReference type="NCBI Taxonomy" id="48144"/>
    <lineage>
        <taxon>Eukaryota</taxon>
        <taxon>Metazoa</taxon>
        <taxon>Ecdysozoa</taxon>
        <taxon>Arthropoda</taxon>
        <taxon>Crustacea</taxon>
        <taxon>Multicrustacea</taxon>
        <taxon>Malacostraca</taxon>
        <taxon>Eumalacostraca</taxon>
        <taxon>Eucarida</taxon>
        <taxon>Euphausiacea</taxon>
        <taxon>Euphausiidae</taxon>
        <taxon>Meganyctiphanes</taxon>
    </lineage>
</organism>
<feature type="transmembrane region" description="Helical" evidence="5">
    <location>
        <begin position="42"/>
        <end position="61"/>
    </location>
</feature>
<dbReference type="EMBL" id="CAXKWB010021888">
    <property type="protein sequence ID" value="CAL4123834.1"/>
    <property type="molecule type" value="Genomic_DNA"/>
</dbReference>
<evidence type="ECO:0000256" key="1">
    <source>
        <dbReference type="ARBA" id="ARBA00004141"/>
    </source>
</evidence>
<dbReference type="AlphaFoldDB" id="A0AAV2RH89"/>
<dbReference type="GO" id="GO:0016020">
    <property type="term" value="C:membrane"/>
    <property type="evidence" value="ECO:0007669"/>
    <property type="project" value="UniProtKB-SubCell"/>
</dbReference>
<evidence type="ECO:0000313" key="6">
    <source>
        <dbReference type="EMBL" id="CAL4123834.1"/>
    </source>
</evidence>
<accession>A0AAV2RH89</accession>
<evidence type="ECO:0000256" key="5">
    <source>
        <dbReference type="SAM" id="Phobius"/>
    </source>
</evidence>
<evidence type="ECO:0000313" key="7">
    <source>
        <dbReference type="Proteomes" id="UP001497623"/>
    </source>
</evidence>
<dbReference type="Proteomes" id="UP001497623">
    <property type="component" value="Unassembled WGS sequence"/>
</dbReference>
<sequence>GALVFLPFLSSVLKMEDSLLSFTGCISAMFNYTLQATAPKGWVMYLASAIGVCSSIVCPAARSALSKTVGSEEVASVFAIASLIESLVPLLDNPVFTGIYYYTVDSFPGTVFAMAAVLACIGACIETWVYTRYPEKKIRSTLPNAEP</sequence>
<evidence type="ECO:0000256" key="4">
    <source>
        <dbReference type="ARBA" id="ARBA00023136"/>
    </source>
</evidence>
<dbReference type="GO" id="GO:0022857">
    <property type="term" value="F:transmembrane transporter activity"/>
    <property type="evidence" value="ECO:0007669"/>
    <property type="project" value="TreeGrafter"/>
</dbReference>
<keyword evidence="7" id="KW-1185">Reference proteome</keyword>
<reference evidence="6 7" key="1">
    <citation type="submission" date="2024-05" db="EMBL/GenBank/DDBJ databases">
        <authorList>
            <person name="Wallberg A."/>
        </authorList>
    </citation>
    <scope>NUCLEOTIDE SEQUENCE [LARGE SCALE GENOMIC DNA]</scope>
</reference>
<comment type="caution">
    <text evidence="6">The sequence shown here is derived from an EMBL/GenBank/DDBJ whole genome shotgun (WGS) entry which is preliminary data.</text>
</comment>
<name>A0AAV2RH89_MEGNR</name>
<feature type="transmembrane region" description="Helical" evidence="5">
    <location>
        <begin position="73"/>
        <end position="91"/>
    </location>
</feature>
<keyword evidence="3 5" id="KW-1133">Transmembrane helix</keyword>
<dbReference type="SUPFAM" id="SSF103473">
    <property type="entry name" value="MFS general substrate transporter"/>
    <property type="match status" value="1"/>
</dbReference>
<keyword evidence="2 5" id="KW-0812">Transmembrane</keyword>
<evidence type="ECO:0008006" key="8">
    <source>
        <dbReference type="Google" id="ProtNLM"/>
    </source>
</evidence>
<dbReference type="PANTHER" id="PTHR23507">
    <property type="entry name" value="ZGC:174356"/>
    <property type="match status" value="1"/>
</dbReference>
<evidence type="ECO:0000256" key="3">
    <source>
        <dbReference type="ARBA" id="ARBA00022989"/>
    </source>
</evidence>
<gene>
    <name evidence="6" type="ORF">MNOR_LOCUS24134</name>
</gene>
<protein>
    <recommendedName>
        <fullName evidence="8">Solute carrier family 46 member 3</fullName>
    </recommendedName>
</protein>
<proteinExistence type="predicted"/>
<dbReference type="PANTHER" id="PTHR23507:SF1">
    <property type="entry name" value="FI18259P1-RELATED"/>
    <property type="match status" value="1"/>
</dbReference>
<feature type="non-terminal residue" evidence="6">
    <location>
        <position position="1"/>
    </location>
</feature>
<comment type="subcellular location">
    <subcellularLocation>
        <location evidence="1">Membrane</location>
        <topology evidence="1">Multi-pass membrane protein</topology>
    </subcellularLocation>
</comment>
<evidence type="ECO:0000256" key="2">
    <source>
        <dbReference type="ARBA" id="ARBA00022692"/>
    </source>
</evidence>
<dbReference type="InterPro" id="IPR036259">
    <property type="entry name" value="MFS_trans_sf"/>
</dbReference>
<feature type="transmembrane region" description="Helical" evidence="5">
    <location>
        <begin position="111"/>
        <end position="130"/>
    </location>
</feature>
<dbReference type="Gene3D" id="1.20.1250.20">
    <property type="entry name" value="MFS general substrate transporter like domains"/>
    <property type="match status" value="1"/>
</dbReference>